<evidence type="ECO:0008006" key="2">
    <source>
        <dbReference type="Google" id="ProtNLM"/>
    </source>
</evidence>
<gene>
    <name evidence="1" type="ORF">F4X14_07650</name>
</gene>
<dbReference type="Pfam" id="PF05721">
    <property type="entry name" value="PhyH"/>
    <property type="match status" value="1"/>
</dbReference>
<name>A0A6B1D4T1_9CHLR</name>
<dbReference type="GO" id="GO:0005506">
    <property type="term" value="F:iron ion binding"/>
    <property type="evidence" value="ECO:0007669"/>
    <property type="project" value="UniProtKB-ARBA"/>
</dbReference>
<organism evidence="1">
    <name type="scientific">Caldilineaceae bacterium SB0661_bin_32</name>
    <dbReference type="NCBI Taxonomy" id="2605255"/>
    <lineage>
        <taxon>Bacteria</taxon>
        <taxon>Bacillati</taxon>
        <taxon>Chloroflexota</taxon>
        <taxon>Caldilineae</taxon>
        <taxon>Caldilineales</taxon>
        <taxon>Caldilineaceae</taxon>
    </lineage>
</organism>
<dbReference type="PANTHER" id="PTHR20883:SF48">
    <property type="entry name" value="ECTOINE DIOXYGENASE"/>
    <property type="match status" value="1"/>
</dbReference>
<dbReference type="EMBL" id="VXMH01000034">
    <property type="protein sequence ID" value="MYC94830.1"/>
    <property type="molecule type" value="Genomic_DNA"/>
</dbReference>
<dbReference type="SUPFAM" id="SSF51197">
    <property type="entry name" value="Clavaminate synthase-like"/>
    <property type="match status" value="1"/>
</dbReference>
<evidence type="ECO:0000313" key="1">
    <source>
        <dbReference type="EMBL" id="MYC94830.1"/>
    </source>
</evidence>
<reference evidence="1" key="1">
    <citation type="submission" date="2019-09" db="EMBL/GenBank/DDBJ databases">
        <title>Characterisation of the sponge microbiome using genome-centric metagenomics.</title>
        <authorList>
            <person name="Engelberts J.P."/>
            <person name="Robbins S.J."/>
            <person name="De Goeij J.M."/>
            <person name="Aranda M."/>
            <person name="Bell S.C."/>
            <person name="Webster N.S."/>
        </authorList>
    </citation>
    <scope>NUCLEOTIDE SEQUENCE</scope>
    <source>
        <strain evidence="1">SB0661_bin_32</strain>
    </source>
</reference>
<dbReference type="Gene3D" id="2.60.120.620">
    <property type="entry name" value="q2cbj1_9rhob like domain"/>
    <property type="match status" value="1"/>
</dbReference>
<proteinExistence type="predicted"/>
<dbReference type="InterPro" id="IPR008775">
    <property type="entry name" value="Phytyl_CoA_dOase-like"/>
</dbReference>
<dbReference type="AlphaFoldDB" id="A0A6B1D4T1"/>
<accession>A0A6B1D4T1</accession>
<protein>
    <recommendedName>
        <fullName evidence="2">Phytanoyl-CoA dioxygenase family protein</fullName>
    </recommendedName>
</protein>
<dbReference type="GO" id="GO:0016706">
    <property type="term" value="F:2-oxoglutarate-dependent dioxygenase activity"/>
    <property type="evidence" value="ECO:0007669"/>
    <property type="project" value="UniProtKB-ARBA"/>
</dbReference>
<comment type="caution">
    <text evidence="1">The sequence shown here is derived from an EMBL/GenBank/DDBJ whole genome shotgun (WGS) entry which is preliminary data.</text>
</comment>
<sequence>MAPDRPAGGDCRGLCTRASGRIRRPARAGGMELHRAGAIGSAARRERMTPRQCGLQFADAAITISSEGVVAQPAAARELVRQTKGGFTVAQTQLTPQQLAFFDTFGYLYFPGLLADCADRIIDEFEAIWAAHGGGHHGREHDGVQRSCILPFPDKSVFLSSLLDDPRIHDIAAGICGDDFNYTSGDGNYYAGDTRWHSDGYNADRILSIKIAFYLDPLTRDSGALRVIPGSHRAGDAYADVIERDIKESGKIWGLEGREVPALILETTPGDIVVFNHNLKHAAFGGSERRRMYTMNFSRRYPEHRLEELREVLGREARFWIDRIHGEAMIATAGPERMVHLEQVRANDTHLGELAREFKKTMKEPSRG</sequence>
<dbReference type="PANTHER" id="PTHR20883">
    <property type="entry name" value="PHYTANOYL-COA DIOXYGENASE DOMAIN CONTAINING 1"/>
    <property type="match status" value="1"/>
</dbReference>